<keyword evidence="5 6" id="KW-0472">Membrane</keyword>
<dbReference type="InterPro" id="IPR051204">
    <property type="entry name" value="ABC_transp_perm/SBD"/>
</dbReference>
<organism evidence="8 9">
    <name type="scientific">Alpinimonas psychrophila</name>
    <dbReference type="NCBI Taxonomy" id="748908"/>
    <lineage>
        <taxon>Bacteria</taxon>
        <taxon>Bacillati</taxon>
        <taxon>Actinomycetota</taxon>
        <taxon>Actinomycetes</taxon>
        <taxon>Micrococcales</taxon>
        <taxon>Microbacteriaceae</taxon>
        <taxon>Alpinimonas</taxon>
    </lineage>
</organism>
<dbReference type="AlphaFoldDB" id="A0A7W3JVQ3"/>
<dbReference type="Proteomes" id="UP000524237">
    <property type="component" value="Unassembled WGS sequence"/>
</dbReference>
<feature type="domain" description="ABC transmembrane type-1" evidence="7">
    <location>
        <begin position="12"/>
        <end position="195"/>
    </location>
</feature>
<sequence length="209" mass="21919">MVKRWDDVLEMALGHTGVVLVSLAAAAIIAITLGLLSWNKSFFASSSLALAGIFLTIPALALLAFMIPIFGLGWVPTVVALSVYSLLPILRNTIVGLRSVPKQLMEAARGMGMSKSQVLFQIQMPLAWPLILSGLRVSAQLIVGVATIAAYVAGPGFGTYIFRGLASLGSVNALNFAIIGTVGVVILALAIDGLFALVAKMGLFRSNHV</sequence>
<dbReference type="RefSeq" id="WP_246323731.1">
    <property type="nucleotide sequence ID" value="NZ_JACGWU010000010.1"/>
</dbReference>
<evidence type="ECO:0000259" key="7">
    <source>
        <dbReference type="PROSITE" id="PS50928"/>
    </source>
</evidence>
<dbReference type="Gene3D" id="1.10.3720.10">
    <property type="entry name" value="MetI-like"/>
    <property type="match status" value="1"/>
</dbReference>
<protein>
    <submittedName>
        <fullName evidence="8">Osmoprotectant transport system permease protein</fullName>
    </submittedName>
</protein>
<proteinExistence type="inferred from homology"/>
<dbReference type="SUPFAM" id="SSF161098">
    <property type="entry name" value="MetI-like"/>
    <property type="match status" value="1"/>
</dbReference>
<dbReference type="InterPro" id="IPR000515">
    <property type="entry name" value="MetI-like"/>
</dbReference>
<dbReference type="Pfam" id="PF00528">
    <property type="entry name" value="BPD_transp_1"/>
    <property type="match status" value="1"/>
</dbReference>
<dbReference type="EMBL" id="JACGWU010000010">
    <property type="protein sequence ID" value="MBA8830022.1"/>
    <property type="molecule type" value="Genomic_DNA"/>
</dbReference>
<reference evidence="8 9" key="1">
    <citation type="submission" date="2020-07" db="EMBL/GenBank/DDBJ databases">
        <title>Sequencing the genomes of 1000 actinobacteria strains.</title>
        <authorList>
            <person name="Klenk H.-P."/>
        </authorList>
    </citation>
    <scope>NUCLEOTIDE SEQUENCE [LARGE SCALE GENOMIC DNA]</scope>
    <source>
        <strain evidence="8 9">DSM 23737</strain>
    </source>
</reference>
<comment type="similarity">
    <text evidence="6">Belongs to the binding-protein-dependent transport system permease family.</text>
</comment>
<keyword evidence="3 6" id="KW-0812">Transmembrane</keyword>
<dbReference type="CDD" id="cd06261">
    <property type="entry name" value="TM_PBP2"/>
    <property type="match status" value="1"/>
</dbReference>
<name>A0A7W3JVQ3_9MICO</name>
<keyword evidence="4 6" id="KW-1133">Transmembrane helix</keyword>
<dbReference type="PANTHER" id="PTHR30177:SF4">
    <property type="entry name" value="OSMOPROTECTANT IMPORT PERMEASE PROTEIN OSMW"/>
    <property type="match status" value="1"/>
</dbReference>
<feature type="transmembrane region" description="Helical" evidence="6">
    <location>
        <begin position="12"/>
        <end position="36"/>
    </location>
</feature>
<dbReference type="GO" id="GO:0055085">
    <property type="term" value="P:transmembrane transport"/>
    <property type="evidence" value="ECO:0007669"/>
    <property type="project" value="InterPro"/>
</dbReference>
<keyword evidence="9" id="KW-1185">Reference proteome</keyword>
<feature type="transmembrane region" description="Helical" evidence="6">
    <location>
        <begin position="48"/>
        <end position="72"/>
    </location>
</feature>
<dbReference type="PROSITE" id="PS50928">
    <property type="entry name" value="ABC_TM1"/>
    <property type="match status" value="1"/>
</dbReference>
<accession>A0A7W3JVQ3</accession>
<evidence type="ECO:0000256" key="6">
    <source>
        <dbReference type="RuleBase" id="RU363032"/>
    </source>
</evidence>
<dbReference type="PANTHER" id="PTHR30177">
    <property type="entry name" value="GLYCINE BETAINE/L-PROLINE TRANSPORT SYSTEM PERMEASE PROTEIN PROW"/>
    <property type="match status" value="1"/>
</dbReference>
<evidence type="ECO:0000256" key="2">
    <source>
        <dbReference type="ARBA" id="ARBA00022448"/>
    </source>
</evidence>
<evidence type="ECO:0000313" key="9">
    <source>
        <dbReference type="Proteomes" id="UP000524237"/>
    </source>
</evidence>
<comment type="subcellular location">
    <subcellularLocation>
        <location evidence="6">Cell membrane</location>
        <topology evidence="6">Multi-pass membrane protein</topology>
    </subcellularLocation>
    <subcellularLocation>
        <location evidence="1">Membrane</location>
        <topology evidence="1">Multi-pass membrane protein</topology>
    </subcellularLocation>
</comment>
<dbReference type="InterPro" id="IPR035906">
    <property type="entry name" value="MetI-like_sf"/>
</dbReference>
<evidence type="ECO:0000313" key="8">
    <source>
        <dbReference type="EMBL" id="MBA8830022.1"/>
    </source>
</evidence>
<evidence type="ECO:0000256" key="1">
    <source>
        <dbReference type="ARBA" id="ARBA00004141"/>
    </source>
</evidence>
<dbReference type="GO" id="GO:0005886">
    <property type="term" value="C:plasma membrane"/>
    <property type="evidence" value="ECO:0007669"/>
    <property type="project" value="UniProtKB-SubCell"/>
</dbReference>
<feature type="transmembrane region" description="Helical" evidence="6">
    <location>
        <begin position="141"/>
        <end position="162"/>
    </location>
</feature>
<evidence type="ECO:0000256" key="5">
    <source>
        <dbReference type="ARBA" id="ARBA00023136"/>
    </source>
</evidence>
<evidence type="ECO:0000256" key="4">
    <source>
        <dbReference type="ARBA" id="ARBA00022989"/>
    </source>
</evidence>
<dbReference type="GO" id="GO:0031460">
    <property type="term" value="P:glycine betaine transport"/>
    <property type="evidence" value="ECO:0007669"/>
    <property type="project" value="TreeGrafter"/>
</dbReference>
<keyword evidence="2 6" id="KW-0813">Transport</keyword>
<comment type="caution">
    <text evidence="8">The sequence shown here is derived from an EMBL/GenBank/DDBJ whole genome shotgun (WGS) entry which is preliminary data.</text>
</comment>
<feature type="transmembrane region" description="Helical" evidence="6">
    <location>
        <begin position="78"/>
        <end position="97"/>
    </location>
</feature>
<gene>
    <name evidence="8" type="ORF">FB555_002149</name>
</gene>
<evidence type="ECO:0000256" key="3">
    <source>
        <dbReference type="ARBA" id="ARBA00022692"/>
    </source>
</evidence>
<feature type="transmembrane region" description="Helical" evidence="6">
    <location>
        <begin position="174"/>
        <end position="199"/>
    </location>
</feature>